<dbReference type="OrthoDB" id="2898509at2759"/>
<name>A0A165KWK8_EXIGL</name>
<dbReference type="SUPFAM" id="SSF51735">
    <property type="entry name" value="NAD(P)-binding Rossmann-fold domains"/>
    <property type="match status" value="1"/>
</dbReference>
<dbReference type="InterPro" id="IPR002347">
    <property type="entry name" value="SDR_fam"/>
</dbReference>
<organism evidence="2 3">
    <name type="scientific">Exidia glandulosa HHB12029</name>
    <dbReference type="NCBI Taxonomy" id="1314781"/>
    <lineage>
        <taxon>Eukaryota</taxon>
        <taxon>Fungi</taxon>
        <taxon>Dikarya</taxon>
        <taxon>Basidiomycota</taxon>
        <taxon>Agaricomycotina</taxon>
        <taxon>Agaricomycetes</taxon>
        <taxon>Auriculariales</taxon>
        <taxon>Exidiaceae</taxon>
        <taxon>Exidia</taxon>
    </lineage>
</organism>
<dbReference type="Gene3D" id="3.40.50.720">
    <property type="entry name" value="NAD(P)-binding Rossmann-like Domain"/>
    <property type="match status" value="1"/>
</dbReference>
<sequence>MAPNNANVSTRGQRVVVAGATGGIGLGVALQFAKTGAEVWIVGRNAKTGNEVVEKLKQAASLSADPPPEFRFFQADLSLIKENIRVADELADAAGDAGVDHLVLTQGGPANETDVAPNVDGLDTHFAIQVMSRFVLAHHLTVARPSTVKRSVVAIAIAGMGKAAFDTKDITLEALKKKGGYTLLPVAARDCTVIDAVWQELAERSPSVRFLHLYPGVVKTPALNDPTLPLLTKIMFKAGGLLMGRPIDEYAQVPFYLVANPEGQKLVGTDAKATHWNDKPKRIAESPALKSSETRKAIWEFIVAKLPQ</sequence>
<dbReference type="Pfam" id="PF00106">
    <property type="entry name" value="adh_short"/>
    <property type="match status" value="1"/>
</dbReference>
<dbReference type="STRING" id="1314781.A0A165KWK8"/>
<dbReference type="AlphaFoldDB" id="A0A165KWK8"/>
<keyword evidence="1" id="KW-0560">Oxidoreductase</keyword>
<dbReference type="EMBL" id="KV425936">
    <property type="protein sequence ID" value="KZV96997.1"/>
    <property type="molecule type" value="Genomic_DNA"/>
</dbReference>
<protein>
    <submittedName>
        <fullName evidence="2">NAD(P)-binding protein</fullName>
    </submittedName>
</protein>
<proteinExistence type="predicted"/>
<dbReference type="PANTHER" id="PTHR47534:SF3">
    <property type="entry name" value="ALCOHOL DEHYDROGENASE-LIKE C-TERMINAL DOMAIN-CONTAINING PROTEIN"/>
    <property type="match status" value="1"/>
</dbReference>
<reference evidence="2 3" key="1">
    <citation type="journal article" date="2016" name="Mol. Biol. Evol.">
        <title>Comparative Genomics of Early-Diverging Mushroom-Forming Fungi Provides Insights into the Origins of Lignocellulose Decay Capabilities.</title>
        <authorList>
            <person name="Nagy L.G."/>
            <person name="Riley R."/>
            <person name="Tritt A."/>
            <person name="Adam C."/>
            <person name="Daum C."/>
            <person name="Floudas D."/>
            <person name="Sun H."/>
            <person name="Yadav J.S."/>
            <person name="Pangilinan J."/>
            <person name="Larsson K.H."/>
            <person name="Matsuura K."/>
            <person name="Barry K."/>
            <person name="Labutti K."/>
            <person name="Kuo R."/>
            <person name="Ohm R.A."/>
            <person name="Bhattacharya S.S."/>
            <person name="Shirouzu T."/>
            <person name="Yoshinaga Y."/>
            <person name="Martin F.M."/>
            <person name="Grigoriev I.V."/>
            <person name="Hibbett D.S."/>
        </authorList>
    </citation>
    <scope>NUCLEOTIDE SEQUENCE [LARGE SCALE GENOMIC DNA]</scope>
    <source>
        <strain evidence="2 3">HHB12029</strain>
    </source>
</reference>
<dbReference type="InterPro" id="IPR036291">
    <property type="entry name" value="NAD(P)-bd_dom_sf"/>
</dbReference>
<dbReference type="InterPro" id="IPR052228">
    <property type="entry name" value="Sec_Metab_Biosynth_Oxidored"/>
</dbReference>
<evidence type="ECO:0000256" key="1">
    <source>
        <dbReference type="ARBA" id="ARBA00023002"/>
    </source>
</evidence>
<dbReference type="InParanoid" id="A0A165KWK8"/>
<dbReference type="Proteomes" id="UP000077266">
    <property type="component" value="Unassembled WGS sequence"/>
</dbReference>
<evidence type="ECO:0000313" key="3">
    <source>
        <dbReference type="Proteomes" id="UP000077266"/>
    </source>
</evidence>
<dbReference type="GO" id="GO:0016491">
    <property type="term" value="F:oxidoreductase activity"/>
    <property type="evidence" value="ECO:0007669"/>
    <property type="project" value="UniProtKB-KW"/>
</dbReference>
<evidence type="ECO:0000313" key="2">
    <source>
        <dbReference type="EMBL" id="KZV96997.1"/>
    </source>
</evidence>
<keyword evidence="3" id="KW-1185">Reference proteome</keyword>
<gene>
    <name evidence="2" type="ORF">EXIGLDRAFT_833263</name>
</gene>
<accession>A0A165KWK8</accession>
<dbReference type="PANTHER" id="PTHR47534">
    <property type="entry name" value="YALI0E05731P"/>
    <property type="match status" value="1"/>
</dbReference>